<dbReference type="AlphaFoldDB" id="A0A1H8C7B8"/>
<protein>
    <submittedName>
        <fullName evidence="1">Uncharacterized protein</fullName>
    </submittedName>
</protein>
<reference evidence="1 2" key="1">
    <citation type="submission" date="2016-10" db="EMBL/GenBank/DDBJ databases">
        <authorList>
            <person name="de Groot N.N."/>
        </authorList>
    </citation>
    <scope>NUCLEOTIDE SEQUENCE [LARGE SCALE GENOMIC DNA]</scope>
    <source>
        <strain evidence="1 2">DSM 46701</strain>
    </source>
</reference>
<evidence type="ECO:0000313" key="2">
    <source>
        <dbReference type="Proteomes" id="UP000199695"/>
    </source>
</evidence>
<organism evidence="1 2">
    <name type="scientific">Lihuaxuella thermophila</name>
    <dbReference type="NCBI Taxonomy" id="1173111"/>
    <lineage>
        <taxon>Bacteria</taxon>
        <taxon>Bacillati</taxon>
        <taxon>Bacillota</taxon>
        <taxon>Bacilli</taxon>
        <taxon>Bacillales</taxon>
        <taxon>Thermoactinomycetaceae</taxon>
        <taxon>Lihuaxuella</taxon>
    </lineage>
</organism>
<evidence type="ECO:0000313" key="1">
    <source>
        <dbReference type="EMBL" id="SEM90955.1"/>
    </source>
</evidence>
<proteinExistence type="predicted"/>
<accession>A0A1H8C7B8</accession>
<keyword evidence="2" id="KW-1185">Reference proteome</keyword>
<sequence>MPGFEQINCGHIVHGFSFEDQAYTGLGFRFRMAAGSFRDFRFILGF</sequence>
<dbReference type="STRING" id="1173111.SAMN05444955_103118"/>
<dbReference type="Proteomes" id="UP000199695">
    <property type="component" value="Unassembled WGS sequence"/>
</dbReference>
<name>A0A1H8C7B8_9BACL</name>
<gene>
    <name evidence="1" type="ORF">SAMN05444955_103118</name>
</gene>
<dbReference type="EMBL" id="FOCQ01000003">
    <property type="protein sequence ID" value="SEM90955.1"/>
    <property type="molecule type" value="Genomic_DNA"/>
</dbReference>